<keyword evidence="2" id="KW-1185">Reference proteome</keyword>
<sequence>MAVWDDLVGQERVVATLDAAARDADALVTAAAADTPPPPASAMTHAWLFTGPPGAGRVAAARAFAAALQCVSPDRALGGAPGCGFCDGCHTALLGTHADVSAIAADGAQILVADMRDTVRKSYTAPAVGRWQVILVEDAERLNEKSANAVLKAVEEPAPRTVWLLCAPSVEDVLPTIRSRCRLLTLSTPAVDAVADMLVRRDGIEPQVAAQVARATQGHIDRARRLATDPRARERRAAVLKVPLRVEDIGGCLKAAQELVDAAAEDSKQIAEEHDTKETDELKAALGATAGGRMPRGTAGVMKDLEDKQKRRRTRSQRDSLDLALTDLTGVYRDVLALQLGSRVALANTDIQDTLERLARASSPESTLRRIEAIGACRVALDRNVTPLLAVEAMTVALRAG</sequence>
<protein>
    <submittedName>
        <fullName evidence="1">DNA polymerase III subunit delta</fullName>
        <ecNumber evidence="1">2.7.7.7</ecNumber>
    </submittedName>
</protein>
<organism evidence="1 2">
    <name type="scientific">Streptomyces citrinus</name>
    <dbReference type="NCBI Taxonomy" id="3118173"/>
    <lineage>
        <taxon>Bacteria</taxon>
        <taxon>Bacillati</taxon>
        <taxon>Actinomycetota</taxon>
        <taxon>Actinomycetes</taxon>
        <taxon>Kitasatosporales</taxon>
        <taxon>Streptomycetaceae</taxon>
        <taxon>Streptomyces</taxon>
    </lineage>
</organism>
<evidence type="ECO:0000313" key="2">
    <source>
        <dbReference type="Proteomes" id="UP001432251"/>
    </source>
</evidence>
<keyword evidence="1" id="KW-0808">Transferase</keyword>
<reference evidence="1" key="1">
    <citation type="journal article" date="2025" name="Int. J. Syst. Evol. Microbiol.">
        <title>Streptomyces citrinus sp. nov., with yellow diffusible pigment.</title>
        <authorList>
            <person name="He Y."/>
            <person name="Yang E."/>
            <person name="Xu J."/>
            <person name="Sun Y."/>
            <person name="Sun L."/>
        </authorList>
    </citation>
    <scope>NUCLEOTIDE SEQUENCE</scope>
    <source>
        <strain evidence="1">Q6</strain>
    </source>
</reference>
<keyword evidence="1" id="KW-0548">Nucleotidyltransferase</keyword>
<dbReference type="EC" id="2.7.7.7" evidence="1"/>
<evidence type="ECO:0000313" key="1">
    <source>
        <dbReference type="EMBL" id="WWQ65661.1"/>
    </source>
</evidence>
<gene>
    <name evidence="1" type="ORF">V2W30_21620</name>
</gene>
<name>A0ACD5AEK8_9ACTN</name>
<accession>A0ACD5AEK8</accession>
<dbReference type="EMBL" id="CP146022">
    <property type="protein sequence ID" value="WWQ65661.1"/>
    <property type="molecule type" value="Genomic_DNA"/>
</dbReference>
<proteinExistence type="predicted"/>
<dbReference type="Proteomes" id="UP001432251">
    <property type="component" value="Chromosome"/>
</dbReference>